<sequence>MSESALLLPCPPGFTGLLTQPLLVAANRLSGLSCLNGLYQHARQGTTDGDFLGSALATLGVRCELDPQRLAQVPGSGPLVVVANHPFGGVEGMALAQALRQRRPDLRILANHLLGRVPELDPLMIHVNPFAGANATRQNHAPLRQALAWLKGGGALLVFPAGTVSHLHLRSRAVTDPPWQPTVAWLARRSRATVLPVFVAGRNSVGFQLAGLVSPHLRTALLVRELLRSRQRKLRVQVGRSIGANELDELADDAERTAWLRLKVYALARRPAAKHRPVRAMAVCTGPQSQSLPAEVAALPADARLLSQGNFAVYLTCAAQIPGVLQEIGRQRELSFRAAGEGSGKALDLDDFDQHYLHLWLWDHAQGRLAGAYRLAPIDRVLAERGERGLYVASLFRFRRGALQALGPALELGRSFVACDYQRDFQPLLLLWQGIGRYLVANPQYTKLLGPVSIARTYSDQSRGLMAHYLSRYCASSELAGAVRGNYRPRRPALRGLGDATVARLLQDVDAVANLVSAIEDDGKGLPVLLRHYLKLNGQVLAWNVDRAFGDVLDALLLVDLRRSDLRLLRRYMGAEGAVQFLSRHTLPAAA</sequence>
<keyword evidence="5" id="KW-0012">Acyltransferase</keyword>
<reference evidence="13" key="1">
    <citation type="submission" date="2016-03" db="EMBL/GenBank/DDBJ databases">
        <title>Complete genome sequence of Solimmundus cernigliae, representing a novel lineage of polycyclic aromatic hydrocarbon degraders within the Gammaproteobacteria.</title>
        <authorList>
            <person name="Singleton D.R."/>
            <person name="Dickey A.N."/>
            <person name="Scholl E.H."/>
            <person name="Wright F.A."/>
            <person name="Aitken M.D."/>
        </authorList>
    </citation>
    <scope>NUCLEOTIDE SEQUENCE [LARGE SCALE GENOMIC DNA]</scope>
    <source>
        <strain evidence="13">TR3.2</strain>
    </source>
</reference>
<dbReference type="Pfam" id="PF13444">
    <property type="entry name" value="Acetyltransf_5"/>
    <property type="match status" value="1"/>
</dbReference>
<keyword evidence="3" id="KW-0808">Transferase</keyword>
<dbReference type="InterPro" id="IPR052351">
    <property type="entry name" value="Ornithine_N-alpha-AT"/>
</dbReference>
<accession>A0A1B1YW97</accession>
<dbReference type="EC" id="2.3.2.30" evidence="7"/>
<comment type="function">
    <text evidence="9">Catalyzes the first step in the biosynthesis of ornithine lipids, which are phosphorus-free membrane lipids. Catalyzes the 3-hydroxyacyl-acyl carrier protein-dependent acylation of ornithine to form lyso-ornithine lipid (LOL).</text>
</comment>
<feature type="domain" description="Phospholipid/glycerol acyltransferase" evidence="11">
    <location>
        <begin position="79"/>
        <end position="202"/>
    </location>
</feature>
<dbReference type="EMBL" id="CP014671">
    <property type="protein sequence ID" value="ANX05009.1"/>
    <property type="molecule type" value="Genomic_DNA"/>
</dbReference>
<evidence type="ECO:0000256" key="10">
    <source>
        <dbReference type="ARBA" id="ARBA00047785"/>
    </source>
</evidence>
<dbReference type="Pfam" id="PF19576">
    <property type="entry name" value="Acyltransf_2"/>
    <property type="match status" value="1"/>
</dbReference>
<evidence type="ECO:0000256" key="2">
    <source>
        <dbReference type="ARBA" id="ARBA00022516"/>
    </source>
</evidence>
<evidence type="ECO:0000256" key="3">
    <source>
        <dbReference type="ARBA" id="ARBA00022679"/>
    </source>
</evidence>
<gene>
    <name evidence="12" type="ORF">PG2T_13055</name>
</gene>
<dbReference type="InterPro" id="IPR002123">
    <property type="entry name" value="Plipid/glycerol_acylTrfase"/>
</dbReference>
<dbReference type="InterPro" id="IPR016181">
    <property type="entry name" value="Acyl_CoA_acyltransferase"/>
</dbReference>
<dbReference type="Proteomes" id="UP000092952">
    <property type="component" value="Chromosome"/>
</dbReference>
<evidence type="ECO:0000256" key="9">
    <source>
        <dbReference type="ARBA" id="ARBA00045724"/>
    </source>
</evidence>
<evidence type="ECO:0000313" key="13">
    <source>
        <dbReference type="Proteomes" id="UP000092952"/>
    </source>
</evidence>
<evidence type="ECO:0000256" key="1">
    <source>
        <dbReference type="ARBA" id="ARBA00005189"/>
    </source>
</evidence>
<keyword evidence="2" id="KW-0444">Lipid biosynthesis</keyword>
<dbReference type="STRING" id="1810504.PG2T_13055"/>
<dbReference type="OrthoDB" id="1113830at2"/>
<evidence type="ECO:0000256" key="6">
    <source>
        <dbReference type="ARBA" id="ARBA00038095"/>
    </source>
</evidence>
<dbReference type="CDD" id="cd07986">
    <property type="entry name" value="LPLAT_ACT14924-like"/>
    <property type="match status" value="1"/>
</dbReference>
<keyword evidence="4" id="KW-0443">Lipid metabolism</keyword>
<dbReference type="SMART" id="SM00563">
    <property type="entry name" value="PlsC"/>
    <property type="match status" value="1"/>
</dbReference>
<dbReference type="GO" id="GO:0043810">
    <property type="term" value="F:ornithine-acyl [acyl carrier protein] N-acyltransferase activity"/>
    <property type="evidence" value="ECO:0007669"/>
    <property type="project" value="UniProtKB-EC"/>
</dbReference>
<name>A0A1B1YW97_9GAMM</name>
<organism evidence="12 13">
    <name type="scientific">Immundisolibacter cernigliae</name>
    <dbReference type="NCBI Taxonomy" id="1810504"/>
    <lineage>
        <taxon>Bacteria</taxon>
        <taxon>Pseudomonadati</taxon>
        <taxon>Pseudomonadota</taxon>
        <taxon>Gammaproteobacteria</taxon>
        <taxon>Immundisolibacterales</taxon>
        <taxon>Immundisolibacteraceae</taxon>
        <taxon>Immundisolibacter</taxon>
    </lineage>
</organism>
<protein>
    <recommendedName>
        <fullName evidence="8">L-ornithine N(alpha)-acyltransferase</fullName>
        <ecNumber evidence="7">2.3.2.30</ecNumber>
    </recommendedName>
</protein>
<evidence type="ECO:0000256" key="8">
    <source>
        <dbReference type="ARBA" id="ARBA00039866"/>
    </source>
</evidence>
<evidence type="ECO:0000256" key="4">
    <source>
        <dbReference type="ARBA" id="ARBA00023098"/>
    </source>
</evidence>
<comment type="pathway">
    <text evidence="1">Lipid metabolism.</text>
</comment>
<proteinExistence type="inferred from homology"/>
<dbReference type="AlphaFoldDB" id="A0A1B1YW97"/>
<evidence type="ECO:0000259" key="11">
    <source>
        <dbReference type="SMART" id="SM00563"/>
    </source>
</evidence>
<dbReference type="KEGG" id="gbi:PG2T_13055"/>
<comment type="catalytic activity">
    <reaction evidence="10">
        <text>a (3R)-hydroxyacyl-[ACP] + L-ornithine = a lyso-ornithine lipid + holo-[ACP] + H(+)</text>
        <dbReference type="Rhea" id="RHEA:20633"/>
        <dbReference type="Rhea" id="RHEA-COMP:9685"/>
        <dbReference type="Rhea" id="RHEA-COMP:9945"/>
        <dbReference type="ChEBI" id="CHEBI:15378"/>
        <dbReference type="ChEBI" id="CHEBI:46911"/>
        <dbReference type="ChEBI" id="CHEBI:64479"/>
        <dbReference type="ChEBI" id="CHEBI:78827"/>
        <dbReference type="ChEBI" id="CHEBI:138482"/>
        <dbReference type="EC" id="2.3.2.30"/>
    </reaction>
    <physiologicalReaction direction="left-to-right" evidence="10">
        <dbReference type="Rhea" id="RHEA:20634"/>
    </physiologicalReaction>
</comment>
<dbReference type="PANTHER" id="PTHR37323">
    <property type="entry name" value="GCN5-RELATED N-ACETYLTRANSFERASE"/>
    <property type="match status" value="1"/>
</dbReference>
<dbReference type="RefSeq" id="WP_068806348.1">
    <property type="nucleotide sequence ID" value="NZ_CP014671.1"/>
</dbReference>
<comment type="similarity">
    <text evidence="6">Belongs to the acetyltransferase family. OlsB subfamily.</text>
</comment>
<dbReference type="PANTHER" id="PTHR37323:SF1">
    <property type="entry name" value="L-ORNITHINE N(ALPHA)-ACYLTRANSFERASE"/>
    <property type="match status" value="1"/>
</dbReference>
<dbReference type="SUPFAM" id="SSF55729">
    <property type="entry name" value="Acyl-CoA N-acyltransferases (Nat)"/>
    <property type="match status" value="1"/>
</dbReference>
<dbReference type="InParanoid" id="A0A1B1YW97"/>
<dbReference type="InterPro" id="IPR045746">
    <property type="entry name" value="ACT14924-like_Acyltransf_dom"/>
</dbReference>
<evidence type="ECO:0000313" key="12">
    <source>
        <dbReference type="EMBL" id="ANX05009.1"/>
    </source>
</evidence>
<keyword evidence="13" id="KW-1185">Reference proteome</keyword>
<evidence type="ECO:0000256" key="7">
    <source>
        <dbReference type="ARBA" id="ARBA00039058"/>
    </source>
</evidence>
<evidence type="ECO:0000256" key="5">
    <source>
        <dbReference type="ARBA" id="ARBA00023315"/>
    </source>
</evidence>
<dbReference type="GO" id="GO:0006629">
    <property type="term" value="P:lipid metabolic process"/>
    <property type="evidence" value="ECO:0007669"/>
    <property type="project" value="UniProtKB-KW"/>
</dbReference>
<dbReference type="SUPFAM" id="SSF69593">
    <property type="entry name" value="Glycerol-3-phosphate (1)-acyltransferase"/>
    <property type="match status" value="1"/>
</dbReference>